<evidence type="ECO:0000256" key="6">
    <source>
        <dbReference type="ARBA" id="ARBA00023163"/>
    </source>
</evidence>
<dbReference type="Gene3D" id="3.40.50.2300">
    <property type="match status" value="1"/>
</dbReference>
<dbReference type="SMART" id="SM00862">
    <property type="entry name" value="Trans_reg_C"/>
    <property type="match status" value="1"/>
</dbReference>
<dbReference type="PANTHER" id="PTHR48111:SF1">
    <property type="entry name" value="TWO-COMPONENT RESPONSE REGULATOR ORR33"/>
    <property type="match status" value="1"/>
</dbReference>
<dbReference type="InterPro" id="IPR036388">
    <property type="entry name" value="WH-like_DNA-bd_sf"/>
</dbReference>
<evidence type="ECO:0000256" key="4">
    <source>
        <dbReference type="ARBA" id="ARBA00023015"/>
    </source>
</evidence>
<dbReference type="InterPro" id="IPR001867">
    <property type="entry name" value="OmpR/PhoB-type_DNA-bd"/>
</dbReference>
<dbReference type="PANTHER" id="PTHR48111">
    <property type="entry name" value="REGULATOR OF RPOS"/>
    <property type="match status" value="1"/>
</dbReference>
<dbReference type="GO" id="GO:0032993">
    <property type="term" value="C:protein-DNA complex"/>
    <property type="evidence" value="ECO:0007669"/>
    <property type="project" value="TreeGrafter"/>
</dbReference>
<keyword evidence="6" id="KW-0804">Transcription</keyword>
<dbReference type="SUPFAM" id="SSF52172">
    <property type="entry name" value="CheY-like"/>
    <property type="match status" value="1"/>
</dbReference>
<dbReference type="PROSITE" id="PS50110">
    <property type="entry name" value="RESPONSE_REGULATORY"/>
    <property type="match status" value="1"/>
</dbReference>
<dbReference type="GO" id="GO:0000976">
    <property type="term" value="F:transcription cis-regulatory region binding"/>
    <property type="evidence" value="ECO:0007669"/>
    <property type="project" value="TreeGrafter"/>
</dbReference>
<sequence>MIYCVEDDVNIREIEIYTLQSMGFDVAGFADGKAFFEALEQQLPDLVLLDVMLPDLDGIQILKMLRQRSRTKDIPVIMATARSAEFEKIQALDLGADDYLAKPFSMMEMTARVKAVLRRTKKNTNEGLITIGALTIDKLGHQASLNGTPLELTLKEYELLLLLCKSCGRAFSREQILDVVWGTNYDGETRTVDVHIKTLRQKLKEMGHIIKTVRGVGYKAEYDDEV</sequence>
<dbReference type="Gene3D" id="6.10.250.690">
    <property type="match status" value="1"/>
</dbReference>
<evidence type="ECO:0000256" key="2">
    <source>
        <dbReference type="ARBA" id="ARBA00022553"/>
    </source>
</evidence>
<dbReference type="Pfam" id="PF00486">
    <property type="entry name" value="Trans_reg_C"/>
    <property type="match status" value="1"/>
</dbReference>
<dbReference type="GO" id="GO:0006355">
    <property type="term" value="P:regulation of DNA-templated transcription"/>
    <property type="evidence" value="ECO:0007669"/>
    <property type="project" value="InterPro"/>
</dbReference>
<evidence type="ECO:0000256" key="1">
    <source>
        <dbReference type="ARBA" id="ARBA00013332"/>
    </source>
</evidence>
<comment type="function">
    <text evidence="7">This protein is a positive regulator for the phosphate regulon. Transcription of this operon is positively regulated by PhoB and PhoR when phosphate is limited.</text>
</comment>
<dbReference type="InterPro" id="IPR011006">
    <property type="entry name" value="CheY-like_superfamily"/>
</dbReference>
<evidence type="ECO:0000256" key="8">
    <source>
        <dbReference type="PROSITE-ProRule" id="PRU00169"/>
    </source>
</evidence>
<dbReference type="Pfam" id="PF00072">
    <property type="entry name" value="Response_reg"/>
    <property type="match status" value="1"/>
</dbReference>
<keyword evidence="4" id="KW-0805">Transcription regulation</keyword>
<dbReference type="AlphaFoldDB" id="A0A9E2KQ47"/>
<keyword evidence="5 9" id="KW-0238">DNA-binding</keyword>
<accession>A0A9E2KQ47</accession>
<keyword evidence="2 8" id="KW-0597">Phosphoprotein</keyword>
<evidence type="ECO:0000256" key="3">
    <source>
        <dbReference type="ARBA" id="ARBA00023012"/>
    </source>
</evidence>
<dbReference type="Gene3D" id="1.10.10.10">
    <property type="entry name" value="Winged helix-like DNA-binding domain superfamily/Winged helix DNA-binding domain"/>
    <property type="match status" value="1"/>
</dbReference>
<proteinExistence type="predicted"/>
<feature type="DNA-binding region" description="OmpR/PhoB-type" evidence="9">
    <location>
        <begin position="126"/>
        <end position="222"/>
    </location>
</feature>
<reference evidence="12" key="2">
    <citation type="submission" date="2021-04" db="EMBL/GenBank/DDBJ databases">
        <authorList>
            <person name="Gilroy R."/>
        </authorList>
    </citation>
    <scope>NUCLEOTIDE SEQUENCE</scope>
    <source>
        <strain evidence="12">687</strain>
    </source>
</reference>
<evidence type="ECO:0000256" key="5">
    <source>
        <dbReference type="ARBA" id="ARBA00023125"/>
    </source>
</evidence>
<dbReference type="SUPFAM" id="SSF46894">
    <property type="entry name" value="C-terminal effector domain of the bipartite response regulators"/>
    <property type="match status" value="1"/>
</dbReference>
<evidence type="ECO:0000256" key="9">
    <source>
        <dbReference type="PROSITE-ProRule" id="PRU01091"/>
    </source>
</evidence>
<dbReference type="CDD" id="cd00383">
    <property type="entry name" value="trans_reg_C"/>
    <property type="match status" value="1"/>
</dbReference>
<dbReference type="InterPro" id="IPR039420">
    <property type="entry name" value="WalR-like"/>
</dbReference>
<dbReference type="PROSITE" id="PS51755">
    <property type="entry name" value="OMPR_PHOB"/>
    <property type="match status" value="1"/>
</dbReference>
<evidence type="ECO:0000256" key="7">
    <source>
        <dbReference type="ARBA" id="ARBA00024735"/>
    </source>
</evidence>
<dbReference type="EMBL" id="JAHLFG010000094">
    <property type="protein sequence ID" value="MBU3827536.1"/>
    <property type="molecule type" value="Genomic_DNA"/>
</dbReference>
<protein>
    <recommendedName>
        <fullName evidence="1">Phosphate regulon transcriptional regulatory protein PhoB</fullName>
    </recommendedName>
</protein>
<keyword evidence="3" id="KW-0902">Two-component regulatory system</keyword>
<dbReference type="GO" id="GO:0005829">
    <property type="term" value="C:cytosol"/>
    <property type="evidence" value="ECO:0007669"/>
    <property type="project" value="TreeGrafter"/>
</dbReference>
<feature type="domain" description="OmpR/PhoB-type" evidence="11">
    <location>
        <begin position="126"/>
        <end position="222"/>
    </location>
</feature>
<comment type="caution">
    <text evidence="12">The sequence shown here is derived from an EMBL/GenBank/DDBJ whole genome shotgun (WGS) entry which is preliminary data.</text>
</comment>
<evidence type="ECO:0000259" key="10">
    <source>
        <dbReference type="PROSITE" id="PS50110"/>
    </source>
</evidence>
<dbReference type="InterPro" id="IPR001789">
    <property type="entry name" value="Sig_transdc_resp-reg_receiver"/>
</dbReference>
<gene>
    <name evidence="12" type="ORF">IAA31_08650</name>
</gene>
<evidence type="ECO:0000313" key="12">
    <source>
        <dbReference type="EMBL" id="MBU3827536.1"/>
    </source>
</evidence>
<organism evidence="12 13">
    <name type="scientific">Candidatus Anaerobiospirillum merdipullorum</name>
    <dbReference type="NCBI Taxonomy" id="2838450"/>
    <lineage>
        <taxon>Bacteria</taxon>
        <taxon>Pseudomonadati</taxon>
        <taxon>Pseudomonadota</taxon>
        <taxon>Gammaproteobacteria</taxon>
        <taxon>Aeromonadales</taxon>
        <taxon>Succinivibrionaceae</taxon>
        <taxon>Anaerobiospirillum</taxon>
    </lineage>
</organism>
<dbReference type="GO" id="GO:0000156">
    <property type="term" value="F:phosphorelay response regulator activity"/>
    <property type="evidence" value="ECO:0007669"/>
    <property type="project" value="TreeGrafter"/>
</dbReference>
<feature type="modified residue" description="4-aspartylphosphate" evidence="8">
    <location>
        <position position="50"/>
    </location>
</feature>
<reference evidence="12" key="1">
    <citation type="journal article" date="2021" name="PeerJ">
        <title>Extensive microbial diversity within the chicken gut microbiome revealed by metagenomics and culture.</title>
        <authorList>
            <person name="Gilroy R."/>
            <person name="Ravi A."/>
            <person name="Getino M."/>
            <person name="Pursley I."/>
            <person name="Horton D.L."/>
            <person name="Alikhan N.F."/>
            <person name="Baker D."/>
            <person name="Gharbi K."/>
            <person name="Hall N."/>
            <person name="Watson M."/>
            <person name="Adriaenssens E.M."/>
            <person name="Foster-Nyarko E."/>
            <person name="Jarju S."/>
            <person name="Secka A."/>
            <person name="Antonio M."/>
            <person name="Oren A."/>
            <person name="Chaudhuri R.R."/>
            <person name="La Ragione R."/>
            <person name="Hildebrand F."/>
            <person name="Pallen M.J."/>
        </authorList>
    </citation>
    <scope>NUCLEOTIDE SEQUENCE</scope>
    <source>
        <strain evidence="12">687</strain>
    </source>
</reference>
<dbReference type="InterPro" id="IPR016032">
    <property type="entry name" value="Sig_transdc_resp-reg_C-effctor"/>
</dbReference>
<dbReference type="SMART" id="SM00448">
    <property type="entry name" value="REC"/>
    <property type="match status" value="1"/>
</dbReference>
<name>A0A9E2KQ47_9GAMM</name>
<feature type="domain" description="Response regulatory" evidence="10">
    <location>
        <begin position="1"/>
        <end position="117"/>
    </location>
</feature>
<dbReference type="FunFam" id="1.10.10.10:FF:000018">
    <property type="entry name" value="DNA-binding response regulator ResD"/>
    <property type="match status" value="1"/>
</dbReference>
<evidence type="ECO:0000313" key="13">
    <source>
        <dbReference type="Proteomes" id="UP000824150"/>
    </source>
</evidence>
<dbReference type="Proteomes" id="UP000824150">
    <property type="component" value="Unassembled WGS sequence"/>
</dbReference>
<evidence type="ECO:0000259" key="11">
    <source>
        <dbReference type="PROSITE" id="PS51755"/>
    </source>
</evidence>